<sequence length="343" mass="37269">MKVGFVAPMSISVVNGGIRTQASFTIQFLEKLGISAHLISPWKETKLEELDLVHVFGASIENTGIIDQVAASKVPLALSTVFYSTRSSGTIKTAINAEKWLSSLGSGIRSDFSIKADLCHKADLLLPNTSEEARLIEEGFSVSGDKIEVIPNGVEAHFSEAKPDAFINEYGIKDFVLFTGQAGAARKNVLSLLKAAEKLDMPVVIIGDFADDDYSQECLKLAAVLDHVHLIPSLPHDSELLASAYAACKVFVLPSLYETPGIAAMEAALAGAQIVITKHGGTKDYFGESVEYIEPASEESIYAGIQKAFRKESSPYLKKHILEQYSWEKVAEKTLHSYKTLVN</sequence>
<dbReference type="GO" id="GO:0016757">
    <property type="term" value="F:glycosyltransferase activity"/>
    <property type="evidence" value="ECO:0007669"/>
    <property type="project" value="InterPro"/>
</dbReference>
<evidence type="ECO:0000313" key="4">
    <source>
        <dbReference type="Proteomes" id="UP000317557"/>
    </source>
</evidence>
<evidence type="ECO:0000259" key="2">
    <source>
        <dbReference type="Pfam" id="PF00534"/>
    </source>
</evidence>
<feature type="domain" description="Glycosyl transferase family 1" evidence="2">
    <location>
        <begin position="173"/>
        <end position="312"/>
    </location>
</feature>
<dbReference type="PANTHER" id="PTHR46401">
    <property type="entry name" value="GLYCOSYLTRANSFERASE WBBK-RELATED"/>
    <property type="match status" value="1"/>
</dbReference>
<dbReference type="GO" id="GO:0009103">
    <property type="term" value="P:lipopolysaccharide biosynthetic process"/>
    <property type="evidence" value="ECO:0007669"/>
    <property type="project" value="TreeGrafter"/>
</dbReference>
<dbReference type="EMBL" id="FXTP01000001">
    <property type="protein sequence ID" value="SMO33970.1"/>
    <property type="molecule type" value="Genomic_DNA"/>
</dbReference>
<keyword evidence="1 3" id="KW-0808">Transferase</keyword>
<dbReference type="RefSeq" id="WP_142452646.1">
    <property type="nucleotide sequence ID" value="NZ_FXTP01000001.1"/>
</dbReference>
<organism evidence="3 4">
    <name type="scientific">Gracilimonas mengyeensis</name>
    <dbReference type="NCBI Taxonomy" id="1302730"/>
    <lineage>
        <taxon>Bacteria</taxon>
        <taxon>Pseudomonadati</taxon>
        <taxon>Balneolota</taxon>
        <taxon>Balneolia</taxon>
        <taxon>Balneolales</taxon>
        <taxon>Balneolaceae</taxon>
        <taxon>Gracilimonas</taxon>
    </lineage>
</organism>
<dbReference type="Gene3D" id="3.40.50.2000">
    <property type="entry name" value="Glycogen Phosphorylase B"/>
    <property type="match status" value="2"/>
</dbReference>
<gene>
    <name evidence="3" type="ORF">SAMN06265219_101115</name>
</gene>
<reference evidence="3 4" key="1">
    <citation type="submission" date="2017-05" db="EMBL/GenBank/DDBJ databases">
        <authorList>
            <person name="Varghese N."/>
            <person name="Submissions S."/>
        </authorList>
    </citation>
    <scope>NUCLEOTIDE SEQUENCE [LARGE SCALE GENOMIC DNA]</scope>
    <source>
        <strain evidence="3 4">DSM 21985</strain>
    </source>
</reference>
<keyword evidence="4" id="KW-1185">Reference proteome</keyword>
<protein>
    <submittedName>
        <fullName evidence="3">Glycosyltransferase involved in cell wall bisynthesis</fullName>
    </submittedName>
</protein>
<proteinExistence type="predicted"/>
<accession>A0A521AGZ2</accession>
<dbReference type="SUPFAM" id="SSF53756">
    <property type="entry name" value="UDP-Glycosyltransferase/glycogen phosphorylase"/>
    <property type="match status" value="1"/>
</dbReference>
<dbReference type="OrthoDB" id="9811239at2"/>
<name>A0A521AGZ2_9BACT</name>
<dbReference type="AlphaFoldDB" id="A0A521AGZ2"/>
<dbReference type="InterPro" id="IPR001296">
    <property type="entry name" value="Glyco_trans_1"/>
</dbReference>
<evidence type="ECO:0000256" key="1">
    <source>
        <dbReference type="ARBA" id="ARBA00022679"/>
    </source>
</evidence>
<dbReference type="PANTHER" id="PTHR46401:SF2">
    <property type="entry name" value="GLYCOSYLTRANSFERASE WBBK-RELATED"/>
    <property type="match status" value="1"/>
</dbReference>
<evidence type="ECO:0000313" key="3">
    <source>
        <dbReference type="EMBL" id="SMO33970.1"/>
    </source>
</evidence>
<dbReference type="Proteomes" id="UP000317557">
    <property type="component" value="Unassembled WGS sequence"/>
</dbReference>
<dbReference type="Pfam" id="PF00534">
    <property type="entry name" value="Glycos_transf_1"/>
    <property type="match status" value="1"/>
</dbReference>